<dbReference type="EMBL" id="JBDJPC010000001">
    <property type="protein sequence ID" value="KAL1516581.1"/>
    <property type="molecule type" value="Genomic_DNA"/>
</dbReference>
<feature type="region of interest" description="Disordered" evidence="1">
    <location>
        <begin position="1"/>
        <end position="20"/>
    </location>
</feature>
<evidence type="ECO:0000256" key="2">
    <source>
        <dbReference type="SAM" id="Phobius"/>
    </source>
</evidence>
<evidence type="ECO:0000313" key="3">
    <source>
        <dbReference type="EMBL" id="KAL1516581.1"/>
    </source>
</evidence>
<evidence type="ECO:0000313" key="4">
    <source>
        <dbReference type="Proteomes" id="UP001566132"/>
    </source>
</evidence>
<organism evidence="3 4">
    <name type="scientific">Hypothenemus hampei</name>
    <name type="common">Coffee berry borer</name>
    <dbReference type="NCBI Taxonomy" id="57062"/>
    <lineage>
        <taxon>Eukaryota</taxon>
        <taxon>Metazoa</taxon>
        <taxon>Ecdysozoa</taxon>
        <taxon>Arthropoda</taxon>
        <taxon>Hexapoda</taxon>
        <taxon>Insecta</taxon>
        <taxon>Pterygota</taxon>
        <taxon>Neoptera</taxon>
        <taxon>Endopterygota</taxon>
        <taxon>Coleoptera</taxon>
        <taxon>Polyphaga</taxon>
        <taxon>Cucujiformia</taxon>
        <taxon>Curculionidae</taxon>
        <taxon>Scolytinae</taxon>
        <taxon>Hypothenemus</taxon>
    </lineage>
</organism>
<keyword evidence="2" id="KW-1133">Transmembrane helix</keyword>
<dbReference type="Proteomes" id="UP001566132">
    <property type="component" value="Unassembled WGS sequence"/>
</dbReference>
<accession>A0ABD1FEK7</accession>
<reference evidence="3 4" key="1">
    <citation type="submission" date="2024-05" db="EMBL/GenBank/DDBJ databases">
        <title>Genetic variation in Jamaican populations of the coffee berry borer (Hypothenemus hampei).</title>
        <authorList>
            <person name="Errbii M."/>
            <person name="Myrie A."/>
        </authorList>
    </citation>
    <scope>NUCLEOTIDE SEQUENCE [LARGE SCALE GENOMIC DNA]</scope>
    <source>
        <strain evidence="3">JA-Hopewell-2020-01-JO</strain>
        <tissue evidence="3">Whole body</tissue>
    </source>
</reference>
<feature type="transmembrane region" description="Helical" evidence="2">
    <location>
        <begin position="30"/>
        <end position="48"/>
    </location>
</feature>
<gene>
    <name evidence="3" type="ORF">ABEB36_000478</name>
</gene>
<evidence type="ECO:0000256" key="1">
    <source>
        <dbReference type="SAM" id="MobiDB-lite"/>
    </source>
</evidence>
<keyword evidence="4" id="KW-1185">Reference proteome</keyword>
<protein>
    <submittedName>
        <fullName evidence="3">Uncharacterized protein</fullName>
    </submittedName>
</protein>
<keyword evidence="2" id="KW-0472">Membrane</keyword>
<proteinExistence type="predicted"/>
<sequence>MIALPKQNRTHHHHYKHKDSGGYFERDEKLLIVLLALFAVLPLIFLLLKVCRKISGYTESQGTNGEANEATTIRASSQSMVTVDSGIYHILTKQDYANLAPPRYSVISNHPTPVTYETPPPYTSAMETDSFI</sequence>
<feature type="compositionally biased region" description="Basic residues" evidence="1">
    <location>
        <begin position="8"/>
        <end position="17"/>
    </location>
</feature>
<dbReference type="AlphaFoldDB" id="A0ABD1FEK7"/>
<keyword evidence="2" id="KW-0812">Transmembrane</keyword>
<comment type="caution">
    <text evidence="3">The sequence shown here is derived from an EMBL/GenBank/DDBJ whole genome shotgun (WGS) entry which is preliminary data.</text>
</comment>
<name>A0ABD1FEK7_HYPHA</name>